<evidence type="ECO:0000256" key="5">
    <source>
        <dbReference type="ARBA" id="ARBA00022679"/>
    </source>
</evidence>
<dbReference type="InterPro" id="IPR036097">
    <property type="entry name" value="HisK_dim/P_sf"/>
</dbReference>
<dbReference type="InterPro" id="IPR005467">
    <property type="entry name" value="His_kinase_dom"/>
</dbReference>
<keyword evidence="4" id="KW-0597">Phosphoprotein</keyword>
<dbReference type="CDD" id="cd00075">
    <property type="entry name" value="HATPase"/>
    <property type="match status" value="1"/>
</dbReference>
<dbReference type="Gene3D" id="1.10.287.130">
    <property type="match status" value="1"/>
</dbReference>
<comment type="catalytic activity">
    <reaction evidence="1">
        <text>ATP + protein L-histidine = ADP + protein N-phospho-L-histidine.</text>
        <dbReference type="EC" id="2.7.13.3"/>
    </reaction>
</comment>
<evidence type="ECO:0000256" key="4">
    <source>
        <dbReference type="ARBA" id="ARBA00022553"/>
    </source>
</evidence>
<dbReference type="PANTHER" id="PTHR45436:SF5">
    <property type="entry name" value="SENSOR HISTIDINE KINASE TRCS"/>
    <property type="match status" value="1"/>
</dbReference>
<feature type="transmembrane region" description="Helical" evidence="10">
    <location>
        <begin position="7"/>
        <end position="30"/>
    </location>
</feature>
<keyword evidence="8 10" id="KW-1133">Transmembrane helix</keyword>
<dbReference type="InterPro" id="IPR003660">
    <property type="entry name" value="HAMP_dom"/>
</dbReference>
<dbReference type="SUPFAM" id="SSF55874">
    <property type="entry name" value="ATPase domain of HSP90 chaperone/DNA topoisomerase II/histidine kinase"/>
    <property type="match status" value="1"/>
</dbReference>
<gene>
    <name evidence="13" type="ORF">ESB04_05555</name>
</gene>
<feature type="domain" description="HAMP" evidence="12">
    <location>
        <begin position="179"/>
        <end position="232"/>
    </location>
</feature>
<keyword evidence="10" id="KW-0472">Membrane</keyword>
<dbReference type="PANTHER" id="PTHR45436">
    <property type="entry name" value="SENSOR HISTIDINE KINASE YKOH"/>
    <property type="match status" value="1"/>
</dbReference>
<dbReference type="SUPFAM" id="SSF47384">
    <property type="entry name" value="Homodimeric domain of signal transducing histidine kinase"/>
    <property type="match status" value="1"/>
</dbReference>
<dbReference type="Proteomes" id="UP000289455">
    <property type="component" value="Unassembled WGS sequence"/>
</dbReference>
<dbReference type="RefSeq" id="WP_129026737.1">
    <property type="nucleotide sequence ID" value="NZ_SDHY01000003.1"/>
</dbReference>
<dbReference type="InterPro" id="IPR003594">
    <property type="entry name" value="HATPase_dom"/>
</dbReference>
<evidence type="ECO:0000259" key="11">
    <source>
        <dbReference type="PROSITE" id="PS50109"/>
    </source>
</evidence>
<dbReference type="Pfam" id="PF00672">
    <property type="entry name" value="HAMP"/>
    <property type="match status" value="1"/>
</dbReference>
<comment type="caution">
    <text evidence="13">The sequence shown here is derived from an EMBL/GenBank/DDBJ whole genome shotgun (WGS) entry which is preliminary data.</text>
</comment>
<keyword evidence="7 13" id="KW-0418">Kinase</keyword>
<keyword evidence="9" id="KW-0902">Two-component regulatory system</keyword>
<dbReference type="EC" id="2.7.13.3" evidence="3"/>
<keyword evidence="6 10" id="KW-0812">Transmembrane</keyword>
<dbReference type="AlphaFoldDB" id="A0A4Q1BZR6"/>
<evidence type="ECO:0000259" key="12">
    <source>
        <dbReference type="PROSITE" id="PS50885"/>
    </source>
</evidence>
<dbReference type="CDD" id="cd00082">
    <property type="entry name" value="HisKA"/>
    <property type="match status" value="1"/>
</dbReference>
<name>A0A4Q1BZR6_9BACT</name>
<keyword evidence="14" id="KW-1185">Reference proteome</keyword>
<dbReference type="PROSITE" id="PS50885">
    <property type="entry name" value="HAMP"/>
    <property type="match status" value="1"/>
</dbReference>
<dbReference type="InterPro" id="IPR050428">
    <property type="entry name" value="TCS_sensor_his_kinase"/>
</dbReference>
<dbReference type="Gene3D" id="6.10.340.10">
    <property type="match status" value="1"/>
</dbReference>
<dbReference type="Pfam" id="PF02518">
    <property type="entry name" value="HATPase_c"/>
    <property type="match status" value="1"/>
</dbReference>
<dbReference type="SMART" id="SM00388">
    <property type="entry name" value="HisKA"/>
    <property type="match status" value="1"/>
</dbReference>
<accession>A0A4Q1BZR6</accession>
<keyword evidence="5" id="KW-0808">Transferase</keyword>
<evidence type="ECO:0000256" key="10">
    <source>
        <dbReference type="SAM" id="Phobius"/>
    </source>
</evidence>
<evidence type="ECO:0000256" key="2">
    <source>
        <dbReference type="ARBA" id="ARBA00004370"/>
    </source>
</evidence>
<sequence length="457" mass="52928">MSIRQRILIYFSVLSITVVGITFLLLYTVFKNYRREDFQQRIKDHIFSTMGILAEVRELDQDIIQSMGELTVNKLFKEKTLLFDEQKKLIYSSLDDTKIEFSSDLLNELNAERPIIETVEGEFDVVGVTFRIRGKQFYGISKAYDKFGHSKLDFLRNILWVFFVIISLVILLTSFILSKQITQPIIKMASALRVINMETAQNLLPIPEKKDEIYLLAQRFNELMTRLQSSFAFQKHAVHHISHELKTPIAILVSNLENLEKEKDPVLLKKGIQNQKEDTKLLGDMINALLEIAKVETHANLSFQRIRLDEVVFDACSEAKKLYPQFKFDIKIHPNIEQEDKLEIEGNNRLIQMAVQNLLLNCIHYSSNKRAEIMFQYQYGELKILFCNEGQAISASEVPFLFQHFFRGSNSQGKRGFGLGLVLVNKIIQLHGGKIDYHVDTQSRNVFTLHFPEKITV</sequence>
<dbReference type="GO" id="GO:0000155">
    <property type="term" value="F:phosphorelay sensor kinase activity"/>
    <property type="evidence" value="ECO:0007669"/>
    <property type="project" value="InterPro"/>
</dbReference>
<evidence type="ECO:0000256" key="6">
    <source>
        <dbReference type="ARBA" id="ARBA00022692"/>
    </source>
</evidence>
<dbReference type="EMBL" id="SDHY01000003">
    <property type="protein sequence ID" value="RXK49640.1"/>
    <property type="molecule type" value="Genomic_DNA"/>
</dbReference>
<evidence type="ECO:0000256" key="8">
    <source>
        <dbReference type="ARBA" id="ARBA00022989"/>
    </source>
</evidence>
<comment type="subcellular location">
    <subcellularLocation>
        <location evidence="2">Membrane</location>
    </subcellularLocation>
</comment>
<feature type="domain" description="Histidine kinase" evidence="11">
    <location>
        <begin position="240"/>
        <end position="455"/>
    </location>
</feature>
<dbReference type="InterPro" id="IPR036890">
    <property type="entry name" value="HATPase_C_sf"/>
</dbReference>
<evidence type="ECO:0000256" key="7">
    <source>
        <dbReference type="ARBA" id="ARBA00022777"/>
    </source>
</evidence>
<evidence type="ECO:0000256" key="1">
    <source>
        <dbReference type="ARBA" id="ARBA00000085"/>
    </source>
</evidence>
<dbReference type="CDD" id="cd06225">
    <property type="entry name" value="HAMP"/>
    <property type="match status" value="1"/>
</dbReference>
<dbReference type="SMART" id="SM00387">
    <property type="entry name" value="HATPase_c"/>
    <property type="match status" value="1"/>
</dbReference>
<evidence type="ECO:0000256" key="3">
    <source>
        <dbReference type="ARBA" id="ARBA00012438"/>
    </source>
</evidence>
<dbReference type="OrthoDB" id="1522504at2"/>
<evidence type="ECO:0000313" key="13">
    <source>
        <dbReference type="EMBL" id="RXK49640.1"/>
    </source>
</evidence>
<protein>
    <recommendedName>
        <fullName evidence="3">histidine kinase</fullName>
        <ecNumber evidence="3">2.7.13.3</ecNumber>
    </recommendedName>
</protein>
<dbReference type="InterPro" id="IPR003661">
    <property type="entry name" value="HisK_dim/P_dom"/>
</dbReference>
<evidence type="ECO:0000256" key="9">
    <source>
        <dbReference type="ARBA" id="ARBA00023012"/>
    </source>
</evidence>
<dbReference type="Pfam" id="PF00512">
    <property type="entry name" value="HisKA"/>
    <property type="match status" value="1"/>
</dbReference>
<dbReference type="PROSITE" id="PS50109">
    <property type="entry name" value="HIS_KIN"/>
    <property type="match status" value="1"/>
</dbReference>
<reference evidence="13 14" key="1">
    <citation type="submission" date="2019-01" db="EMBL/GenBank/DDBJ databases">
        <title>Cytophagaceae bacterium strain CAR-16.</title>
        <authorList>
            <person name="Chen W.-M."/>
        </authorList>
    </citation>
    <scope>NUCLEOTIDE SEQUENCE [LARGE SCALE GENOMIC DNA]</scope>
    <source>
        <strain evidence="13 14">CAR-16</strain>
    </source>
</reference>
<organism evidence="13 14">
    <name type="scientific">Aquirufa rosea</name>
    <dbReference type="NCBI Taxonomy" id="2509241"/>
    <lineage>
        <taxon>Bacteria</taxon>
        <taxon>Pseudomonadati</taxon>
        <taxon>Bacteroidota</taxon>
        <taxon>Cytophagia</taxon>
        <taxon>Cytophagales</taxon>
        <taxon>Flectobacillaceae</taxon>
        <taxon>Aquirufa</taxon>
    </lineage>
</organism>
<dbReference type="GO" id="GO:0005886">
    <property type="term" value="C:plasma membrane"/>
    <property type="evidence" value="ECO:0007669"/>
    <property type="project" value="TreeGrafter"/>
</dbReference>
<feature type="transmembrane region" description="Helical" evidence="10">
    <location>
        <begin position="158"/>
        <end position="178"/>
    </location>
</feature>
<evidence type="ECO:0000313" key="14">
    <source>
        <dbReference type="Proteomes" id="UP000289455"/>
    </source>
</evidence>
<dbReference type="Gene3D" id="3.30.565.10">
    <property type="entry name" value="Histidine kinase-like ATPase, C-terminal domain"/>
    <property type="match status" value="1"/>
</dbReference>
<proteinExistence type="predicted"/>